<dbReference type="EMBL" id="KN833001">
    <property type="protein sequence ID" value="KIM81063.1"/>
    <property type="molecule type" value="Genomic_DNA"/>
</dbReference>
<dbReference type="AlphaFoldDB" id="A0A0C3B4A9"/>
<name>A0A0C3B4A9_PILCF</name>
<gene>
    <name evidence="1" type="ORF">PILCRDRAFT_9098</name>
</gene>
<sequence>MRLEARCLSAGGKRLPPVAFVARRNGGGLPKTAGLQHRGYWARRAHQLYQQLALRSLGLDNGPDNLNISRFPKRVTDGVLPEEKCEQLARQIDLRFQTDDMSAMTSNLGFMDHISHIADWDWDMDN</sequence>
<evidence type="ECO:0000313" key="2">
    <source>
        <dbReference type="Proteomes" id="UP000054166"/>
    </source>
</evidence>
<evidence type="ECO:0000313" key="1">
    <source>
        <dbReference type="EMBL" id="KIM81063.1"/>
    </source>
</evidence>
<keyword evidence="2" id="KW-1185">Reference proteome</keyword>
<dbReference type="InParanoid" id="A0A0C3B4A9"/>
<accession>A0A0C3B4A9</accession>
<organism evidence="1 2">
    <name type="scientific">Piloderma croceum (strain F 1598)</name>
    <dbReference type="NCBI Taxonomy" id="765440"/>
    <lineage>
        <taxon>Eukaryota</taxon>
        <taxon>Fungi</taxon>
        <taxon>Dikarya</taxon>
        <taxon>Basidiomycota</taxon>
        <taxon>Agaricomycotina</taxon>
        <taxon>Agaricomycetes</taxon>
        <taxon>Agaricomycetidae</taxon>
        <taxon>Atheliales</taxon>
        <taxon>Atheliaceae</taxon>
        <taxon>Piloderma</taxon>
    </lineage>
</organism>
<dbReference type="HOGENOM" id="CLU_1982402_0_0_1"/>
<reference evidence="2" key="2">
    <citation type="submission" date="2015-01" db="EMBL/GenBank/DDBJ databases">
        <title>Evolutionary Origins and Diversification of the Mycorrhizal Mutualists.</title>
        <authorList>
            <consortium name="DOE Joint Genome Institute"/>
            <consortium name="Mycorrhizal Genomics Consortium"/>
            <person name="Kohler A."/>
            <person name="Kuo A."/>
            <person name="Nagy L.G."/>
            <person name="Floudas D."/>
            <person name="Copeland A."/>
            <person name="Barry K.W."/>
            <person name="Cichocki N."/>
            <person name="Veneault-Fourrey C."/>
            <person name="LaButti K."/>
            <person name="Lindquist E.A."/>
            <person name="Lipzen A."/>
            <person name="Lundell T."/>
            <person name="Morin E."/>
            <person name="Murat C."/>
            <person name="Riley R."/>
            <person name="Ohm R."/>
            <person name="Sun H."/>
            <person name="Tunlid A."/>
            <person name="Henrissat B."/>
            <person name="Grigoriev I.V."/>
            <person name="Hibbett D.S."/>
            <person name="Martin F."/>
        </authorList>
    </citation>
    <scope>NUCLEOTIDE SEQUENCE [LARGE SCALE GENOMIC DNA]</scope>
    <source>
        <strain evidence="2">F 1598</strain>
    </source>
</reference>
<protein>
    <submittedName>
        <fullName evidence="1">Uncharacterized protein</fullName>
    </submittedName>
</protein>
<reference evidence="1 2" key="1">
    <citation type="submission" date="2014-04" db="EMBL/GenBank/DDBJ databases">
        <authorList>
            <consortium name="DOE Joint Genome Institute"/>
            <person name="Kuo A."/>
            <person name="Tarkka M."/>
            <person name="Buscot F."/>
            <person name="Kohler A."/>
            <person name="Nagy L.G."/>
            <person name="Floudas D."/>
            <person name="Copeland A."/>
            <person name="Barry K.W."/>
            <person name="Cichocki N."/>
            <person name="Veneault-Fourrey C."/>
            <person name="LaButti K."/>
            <person name="Lindquist E.A."/>
            <person name="Lipzen A."/>
            <person name="Lundell T."/>
            <person name="Morin E."/>
            <person name="Murat C."/>
            <person name="Sun H."/>
            <person name="Tunlid A."/>
            <person name="Henrissat B."/>
            <person name="Grigoriev I.V."/>
            <person name="Hibbett D.S."/>
            <person name="Martin F."/>
            <person name="Nordberg H.P."/>
            <person name="Cantor M.N."/>
            <person name="Hua S.X."/>
        </authorList>
    </citation>
    <scope>NUCLEOTIDE SEQUENCE [LARGE SCALE GENOMIC DNA]</scope>
    <source>
        <strain evidence="1 2">F 1598</strain>
    </source>
</reference>
<proteinExistence type="predicted"/>
<dbReference type="Proteomes" id="UP000054166">
    <property type="component" value="Unassembled WGS sequence"/>
</dbReference>